<evidence type="ECO:0000313" key="1">
    <source>
        <dbReference type="EMBL" id="KAJ2807377.1"/>
    </source>
</evidence>
<evidence type="ECO:0000313" key="2">
    <source>
        <dbReference type="Proteomes" id="UP001140087"/>
    </source>
</evidence>
<organism evidence="1 2">
    <name type="scientific">Coemansia helicoidea</name>
    <dbReference type="NCBI Taxonomy" id="1286919"/>
    <lineage>
        <taxon>Eukaryota</taxon>
        <taxon>Fungi</taxon>
        <taxon>Fungi incertae sedis</taxon>
        <taxon>Zoopagomycota</taxon>
        <taxon>Kickxellomycotina</taxon>
        <taxon>Kickxellomycetes</taxon>
        <taxon>Kickxellales</taxon>
        <taxon>Kickxellaceae</taxon>
        <taxon>Coemansia</taxon>
    </lineage>
</organism>
<dbReference type="EMBL" id="JANBUN010000062">
    <property type="protein sequence ID" value="KAJ2807377.1"/>
    <property type="molecule type" value="Genomic_DNA"/>
</dbReference>
<name>A0ACC1LG67_9FUNG</name>
<accession>A0ACC1LG67</accession>
<reference evidence="1" key="1">
    <citation type="submission" date="2022-07" db="EMBL/GenBank/DDBJ databases">
        <title>Phylogenomic reconstructions and comparative analyses of Kickxellomycotina fungi.</title>
        <authorList>
            <person name="Reynolds N.K."/>
            <person name="Stajich J.E."/>
            <person name="Barry K."/>
            <person name="Grigoriev I.V."/>
            <person name="Crous P."/>
            <person name="Smith M.E."/>
        </authorList>
    </citation>
    <scope>NUCLEOTIDE SEQUENCE</scope>
    <source>
        <strain evidence="1">BCRC 34780</strain>
    </source>
</reference>
<sequence>TALMRKQEQLAKARETAATAPTAARRQAAADRADRLEGEADQLGADRAELLARIQALEQRAGCEAASSAEGSASRLASMVVPRRRAAAAAETRNHALGHADSGSDVDVAVTDTALEPSGASDASYGASSGNESAGSESISDRAGTGITPRGGDQADDIHDDGDEAAYQARVYGWCTARWRSRQADGPGDREAPHDELMDEPFLPDPGAADHAVKAHDRTRPALLVPQQIWGRLLEYQRAGLRWLFALHQQGAGGILGDEMGLGKTVQTAAFLGALYHSRLLGRPTIIVCPATLMRQWLRELHAWWPVLRVVILHSTGYAMRTGAPVAPAEPARDITARLPADEVDVWEAARAADPRFGGRLADDAHASEAAGYNSADDYEYDAYGSRIRRKRKPRGTLDWRKRQRQAAKKARAAAPNRATRANLQRAHQLVDHVQRNGHVIIVTYSGLQVYRDVLLRHKWGYAVLDEGHMVRNPDAEVTLACKRLDTRHRLLVTGTPIQNNLTELWSLFDFIFPGRLGTLPVFTNQFAVPITLGGYASANPLQVRAAYRCACILRDLIEPHLLRRLKRDVARDLPKKTEQVLFCRLTPMQRTAYATFLRSGDMERILGGKLQMLYGVDVARKICDHPDLLLLSRLPGAAVTHREAAGLARNDCDSGASSSDDQGAQSDGSGDAEDAVSLGRLPADYGDWRKSGKMTIMRALLEMWQPQGHKVLIFSQTRQMLDIIERMVVGMGLDYRRMDGTTPIQHRTALVDEYNRTPSIFVFLLTTKVGGLGINLTGADRVILFSPDWNPSSDSQARERAWRLGQRRDVAVYRLMTAGTIEEKVYNRQIYKQFLSSKILEDPRQGRFFHSQSLRDLFSLADFDATDDAPPTVGSSSGGDSGLPGAAPTGPRHVTETGRMFAGAQLFPKPRPDAASAASGPADGDATPDTVEAINGLVRLEPFRATGSDKEGDSEQQQEAAERAQEDGDEDRVLNNLFQISGMHSVLQHDAIVSGGDGDARIIDQEAARIAHDARQALRESQRSRRGGFNVPTWTGASGQAGAQPHGVAVAPPPSAVLSGELPSAPINMVAVGRPQRRPAPPTDGRFGAGTSSARPGGGASSATLLAGLRAGGDARVVGPRPRPAGTGAGPPALIPPGAAPTRLPPSSCRPRVMAPGRLFAPGAGARPPGSRRAAPPARPAVRPNDDRGVVERIRGLLARHGGEVGHGALLKEFGREFPPAEQPRLRRLALQVAELVSHPSQGATGTGVGHAVRKSWRLKAAQAEPPPDRYDA</sequence>
<comment type="caution">
    <text evidence="1">The sequence shown here is derived from an EMBL/GenBank/DDBJ whole genome shotgun (WGS) entry which is preliminary data.</text>
</comment>
<proteinExistence type="predicted"/>
<gene>
    <name evidence="1" type="primary">rhp26</name>
    <name evidence="1" type="ORF">H4R21_000498</name>
</gene>
<feature type="non-terminal residue" evidence="1">
    <location>
        <position position="1"/>
    </location>
</feature>
<keyword evidence="2" id="KW-1185">Reference proteome</keyword>
<dbReference type="Proteomes" id="UP001140087">
    <property type="component" value="Unassembled WGS sequence"/>
</dbReference>
<protein>
    <submittedName>
        <fullName evidence="1">DNA repair protein rhp26</fullName>
    </submittedName>
</protein>